<dbReference type="InterPro" id="IPR013766">
    <property type="entry name" value="Thioredoxin_domain"/>
</dbReference>
<dbReference type="Gene3D" id="3.40.30.10">
    <property type="entry name" value="Glutaredoxin"/>
    <property type="match status" value="1"/>
</dbReference>
<dbReference type="CDD" id="cd02966">
    <property type="entry name" value="TlpA_like_family"/>
    <property type="match status" value="1"/>
</dbReference>
<proteinExistence type="predicted"/>
<dbReference type="PANTHER" id="PTHR42852">
    <property type="entry name" value="THIOL:DISULFIDE INTERCHANGE PROTEIN DSBE"/>
    <property type="match status" value="1"/>
</dbReference>
<dbReference type="Pfam" id="PF00578">
    <property type="entry name" value="AhpC-TSA"/>
    <property type="match status" value="1"/>
</dbReference>
<dbReference type="GO" id="GO:0016491">
    <property type="term" value="F:oxidoreductase activity"/>
    <property type="evidence" value="ECO:0007669"/>
    <property type="project" value="InterPro"/>
</dbReference>
<dbReference type="SUPFAM" id="SSF52833">
    <property type="entry name" value="Thioredoxin-like"/>
    <property type="match status" value="1"/>
</dbReference>
<organism evidence="2">
    <name type="scientific">bioreactor metagenome</name>
    <dbReference type="NCBI Taxonomy" id="1076179"/>
    <lineage>
        <taxon>unclassified sequences</taxon>
        <taxon>metagenomes</taxon>
        <taxon>ecological metagenomes</taxon>
    </lineage>
</organism>
<feature type="domain" description="Thioredoxin" evidence="1">
    <location>
        <begin position="23"/>
        <end position="168"/>
    </location>
</feature>
<dbReference type="AlphaFoldDB" id="A0A644ULC0"/>
<protein>
    <submittedName>
        <fullName evidence="2">Thiol-disulfide oxidoreductase ResA</fullName>
    </submittedName>
</protein>
<accession>A0A644ULC0</accession>
<comment type="caution">
    <text evidence="2">The sequence shown here is derived from an EMBL/GenBank/DDBJ whole genome shotgun (WGS) entry which is preliminary data.</text>
</comment>
<evidence type="ECO:0000259" key="1">
    <source>
        <dbReference type="PROSITE" id="PS51352"/>
    </source>
</evidence>
<name>A0A644ULC0_9ZZZZ</name>
<dbReference type="PROSITE" id="PS51352">
    <property type="entry name" value="THIOREDOXIN_2"/>
    <property type="match status" value="1"/>
</dbReference>
<dbReference type="InterPro" id="IPR000866">
    <property type="entry name" value="AhpC/TSA"/>
</dbReference>
<dbReference type="EMBL" id="VSSQ01000130">
    <property type="protein sequence ID" value="MPL79730.1"/>
    <property type="molecule type" value="Genomic_DNA"/>
</dbReference>
<evidence type="ECO:0000313" key="2">
    <source>
        <dbReference type="EMBL" id="MPL79730.1"/>
    </source>
</evidence>
<reference evidence="2" key="1">
    <citation type="submission" date="2019-08" db="EMBL/GenBank/DDBJ databases">
        <authorList>
            <person name="Kucharzyk K."/>
            <person name="Murdoch R.W."/>
            <person name="Higgins S."/>
            <person name="Loffler F."/>
        </authorList>
    </citation>
    <scope>NUCLEOTIDE SEQUENCE</scope>
</reference>
<dbReference type="PANTHER" id="PTHR42852:SF17">
    <property type="entry name" value="THIOREDOXIN-LIKE PROTEIN HI_1115"/>
    <property type="match status" value="1"/>
</dbReference>
<sequence length="173" mass="19384">MKKFILIFVAILLCGITINAQTNNSKSTLPTLSINTLDGKTIKASEFSNDGKPFVICFWATWCKPCLMELNAMAELYDDWQKETGIKIYAVSIDDARTCPKVKPLVSGSDWGYEVVLDQNSELKRALGVNNPPHTFIVNEKGEIVWQHVGYAPGDEENLIEVYKKVVKGEELK</sequence>
<dbReference type="InterPro" id="IPR036249">
    <property type="entry name" value="Thioredoxin-like_sf"/>
</dbReference>
<dbReference type="GO" id="GO:0016209">
    <property type="term" value="F:antioxidant activity"/>
    <property type="evidence" value="ECO:0007669"/>
    <property type="project" value="InterPro"/>
</dbReference>
<gene>
    <name evidence="2" type="primary">resA_22</name>
    <name evidence="2" type="ORF">SDC9_25614</name>
</gene>
<dbReference type="InterPro" id="IPR050553">
    <property type="entry name" value="Thioredoxin_ResA/DsbE_sf"/>
</dbReference>